<dbReference type="SUPFAM" id="SSF53335">
    <property type="entry name" value="S-adenosyl-L-methionine-dependent methyltransferases"/>
    <property type="match status" value="1"/>
</dbReference>
<dbReference type="InterPro" id="IPR029063">
    <property type="entry name" value="SAM-dependent_MTases_sf"/>
</dbReference>
<dbReference type="Proteomes" id="UP000280685">
    <property type="component" value="Chromosome 5"/>
</dbReference>
<organism evidence="6 7">
    <name type="scientific">Podospora comata</name>
    <dbReference type="NCBI Taxonomy" id="48703"/>
    <lineage>
        <taxon>Eukaryota</taxon>
        <taxon>Fungi</taxon>
        <taxon>Dikarya</taxon>
        <taxon>Ascomycota</taxon>
        <taxon>Pezizomycotina</taxon>
        <taxon>Sordariomycetes</taxon>
        <taxon>Sordariomycetidae</taxon>
        <taxon>Sordariales</taxon>
        <taxon>Podosporaceae</taxon>
        <taxon>Podospora</taxon>
    </lineage>
</organism>
<evidence type="ECO:0000313" key="6">
    <source>
        <dbReference type="EMBL" id="VBB82082.1"/>
    </source>
</evidence>
<evidence type="ECO:0000256" key="1">
    <source>
        <dbReference type="ARBA" id="ARBA00022603"/>
    </source>
</evidence>
<sequence>MTSNARLALSHTILEKTKIVTDHLASHNLTAPSWDVDGAVDFFIPESAGEAYTARVDLIAATKELHDLTLGPKQGLSWLSWDFINNLSLQAIWEFLVPEFVPLTGSISFEDLTAKVVAANGFKIGVMNLRRLIRHAMLNHIFIEPRRGFVAHMSVSRMLLEDEPMANWAGYMCRDLWKPAAHVVDAMKKWPGSEPTETVVNHAFEQSLPWYDYLQSVPEKARRYNLAMKLHSGNEGFSVGHTVRGYAWGELGEATVVDMGGNQGFVSFAIAEAFPKLKFVVQDTEGMRKPEAMGSMPAHLEERVTRTVHDFFEPQTVVADVYFFRWIFHGFSDKYKIKILRALRPALRKGAKAVINDGTLPEPLTASYLQERNIRTMDAFNQITVNAREREIDDWSELFRLADERYKFTGAWKPEKATCGLLRRNGPDNVYIFFNHPNTSLHKSKAKSRGSGQRRESGDVQR</sequence>
<accession>A0ABY6SEZ6</accession>
<dbReference type="PROSITE" id="PS51683">
    <property type="entry name" value="SAM_OMT_II"/>
    <property type="match status" value="1"/>
</dbReference>
<feature type="region of interest" description="Disordered" evidence="4">
    <location>
        <begin position="441"/>
        <end position="462"/>
    </location>
</feature>
<evidence type="ECO:0000256" key="2">
    <source>
        <dbReference type="ARBA" id="ARBA00022679"/>
    </source>
</evidence>
<dbReference type="PANTHER" id="PTHR43712">
    <property type="entry name" value="PUTATIVE (AFU_ORTHOLOGUE AFUA_4G14580)-RELATED"/>
    <property type="match status" value="1"/>
</dbReference>
<dbReference type="EMBL" id="LR026968">
    <property type="protein sequence ID" value="VBB82082.1"/>
    <property type="molecule type" value="Genomic_DNA"/>
</dbReference>
<evidence type="ECO:0000256" key="4">
    <source>
        <dbReference type="SAM" id="MobiDB-lite"/>
    </source>
</evidence>
<dbReference type="Pfam" id="PF00891">
    <property type="entry name" value="Methyltransf_2"/>
    <property type="match status" value="1"/>
</dbReference>
<name>A0ABY6SEZ6_PODCO</name>
<keyword evidence="3" id="KW-0949">S-adenosyl-L-methionine</keyword>
<dbReference type="SUPFAM" id="SSF46785">
    <property type="entry name" value="Winged helix' DNA-binding domain"/>
    <property type="match status" value="1"/>
</dbReference>
<dbReference type="InterPro" id="IPR001077">
    <property type="entry name" value="COMT_C"/>
</dbReference>
<dbReference type="PANTHER" id="PTHR43712:SF16">
    <property type="entry name" value="O-METHYLTRANSFERASE ELCB"/>
    <property type="match status" value="1"/>
</dbReference>
<keyword evidence="7" id="KW-1185">Reference proteome</keyword>
<dbReference type="Gene3D" id="3.40.50.150">
    <property type="entry name" value="Vaccinia Virus protein VP39"/>
    <property type="match status" value="1"/>
</dbReference>
<dbReference type="InterPro" id="IPR036390">
    <property type="entry name" value="WH_DNA-bd_sf"/>
</dbReference>
<keyword evidence="1" id="KW-0489">Methyltransferase</keyword>
<feature type="compositionally biased region" description="Basic and acidic residues" evidence="4">
    <location>
        <begin position="453"/>
        <end position="462"/>
    </location>
</feature>
<reference evidence="6" key="1">
    <citation type="submission" date="2018-02" db="EMBL/GenBank/DDBJ databases">
        <authorList>
            <person name="Silar P."/>
        </authorList>
    </citation>
    <scope>NUCLEOTIDE SEQUENCE [LARGE SCALE GENOMIC DNA]</scope>
    <source>
        <strain evidence="6">T</strain>
    </source>
</reference>
<protein>
    <submittedName>
        <fullName evidence="6">8-O-methyltransferase</fullName>
    </submittedName>
</protein>
<dbReference type="InterPro" id="IPR016461">
    <property type="entry name" value="COMT-like"/>
</dbReference>
<proteinExistence type="predicted"/>
<keyword evidence="2" id="KW-0808">Transferase</keyword>
<feature type="domain" description="O-methyltransferase C-terminal" evidence="5">
    <location>
        <begin position="200"/>
        <end position="400"/>
    </location>
</feature>
<gene>
    <name evidence="6" type="ORF">PODCO_511090</name>
</gene>
<evidence type="ECO:0000256" key="3">
    <source>
        <dbReference type="ARBA" id="ARBA00022691"/>
    </source>
</evidence>
<evidence type="ECO:0000259" key="5">
    <source>
        <dbReference type="Pfam" id="PF00891"/>
    </source>
</evidence>
<evidence type="ECO:0000313" key="7">
    <source>
        <dbReference type="Proteomes" id="UP000280685"/>
    </source>
</evidence>